<dbReference type="Pfam" id="PF04149">
    <property type="entry name" value="DUF397"/>
    <property type="match status" value="1"/>
</dbReference>
<organism evidence="2 3">
    <name type="scientific">Herbihabitans rhizosphaerae</name>
    <dbReference type="NCBI Taxonomy" id="1872711"/>
    <lineage>
        <taxon>Bacteria</taxon>
        <taxon>Bacillati</taxon>
        <taxon>Actinomycetota</taxon>
        <taxon>Actinomycetes</taxon>
        <taxon>Pseudonocardiales</taxon>
        <taxon>Pseudonocardiaceae</taxon>
        <taxon>Herbihabitans</taxon>
    </lineage>
</organism>
<keyword evidence="3" id="KW-1185">Reference proteome</keyword>
<reference evidence="2 3" key="1">
    <citation type="submission" date="2019-02" db="EMBL/GenBank/DDBJ databases">
        <title>Genomic Encyclopedia of Type Strains, Phase IV (KMG-IV): sequencing the most valuable type-strain genomes for metagenomic binning, comparative biology and taxonomic classification.</title>
        <authorList>
            <person name="Goeker M."/>
        </authorList>
    </citation>
    <scope>NUCLEOTIDE SEQUENCE [LARGE SCALE GENOMIC DNA]</scope>
    <source>
        <strain evidence="2 3">DSM 101727</strain>
    </source>
</reference>
<evidence type="ECO:0000313" key="3">
    <source>
        <dbReference type="Proteomes" id="UP000294257"/>
    </source>
</evidence>
<accession>A0A4Q7L4J0</accession>
<sequence>MSTSTLDVRWRRSSYSQGDATSSNCVEVAHPGAAVSVRDSKNADGEIISVSPRAWARLMRQLG</sequence>
<evidence type="ECO:0000259" key="1">
    <source>
        <dbReference type="Pfam" id="PF04149"/>
    </source>
</evidence>
<dbReference type="EMBL" id="SGWQ01000002">
    <property type="protein sequence ID" value="RZS43700.1"/>
    <property type="molecule type" value="Genomic_DNA"/>
</dbReference>
<dbReference type="Proteomes" id="UP000294257">
    <property type="component" value="Unassembled WGS sequence"/>
</dbReference>
<comment type="caution">
    <text evidence="2">The sequence shown here is derived from an EMBL/GenBank/DDBJ whole genome shotgun (WGS) entry which is preliminary data.</text>
</comment>
<evidence type="ECO:0000313" key="2">
    <source>
        <dbReference type="EMBL" id="RZS43700.1"/>
    </source>
</evidence>
<gene>
    <name evidence="2" type="ORF">EV193_102681</name>
</gene>
<protein>
    <submittedName>
        <fullName evidence="2">Uncharacterized protein DUF397</fullName>
    </submittedName>
</protein>
<dbReference type="AlphaFoldDB" id="A0A4Q7L4J0"/>
<dbReference type="OrthoDB" id="3430276at2"/>
<name>A0A4Q7L4J0_9PSEU</name>
<dbReference type="RefSeq" id="WP_130343505.1">
    <property type="nucleotide sequence ID" value="NZ_SGWQ01000002.1"/>
</dbReference>
<dbReference type="InterPro" id="IPR007278">
    <property type="entry name" value="DUF397"/>
</dbReference>
<proteinExistence type="predicted"/>
<feature type="domain" description="DUF397" evidence="1">
    <location>
        <begin position="9"/>
        <end position="61"/>
    </location>
</feature>